<dbReference type="RefSeq" id="WP_344801204.1">
    <property type="nucleotide sequence ID" value="NZ_BAABAB010000002.1"/>
</dbReference>
<name>A0ABP6ZAU6_9ACTN</name>
<evidence type="ECO:0000256" key="1">
    <source>
        <dbReference type="ARBA" id="ARBA00023125"/>
    </source>
</evidence>
<dbReference type="Gene3D" id="4.10.320.10">
    <property type="entry name" value="E3-binding domain"/>
    <property type="match status" value="1"/>
</dbReference>
<feature type="domain" description="Lsr2 dimerization" evidence="2">
    <location>
        <begin position="1"/>
        <end position="61"/>
    </location>
</feature>
<comment type="caution">
    <text evidence="4">The sequence shown here is derived from an EMBL/GenBank/DDBJ whole genome shotgun (WGS) entry which is preliminary data.</text>
</comment>
<accession>A0ABP6ZAU6</accession>
<dbReference type="Proteomes" id="UP001501490">
    <property type="component" value="Unassembled WGS sequence"/>
</dbReference>
<dbReference type="EMBL" id="BAABAB010000002">
    <property type="protein sequence ID" value="GAA3603933.1"/>
    <property type="molecule type" value="Genomic_DNA"/>
</dbReference>
<dbReference type="Pfam" id="PF11774">
    <property type="entry name" value="Lsr2"/>
    <property type="match status" value="1"/>
</dbReference>
<dbReference type="InterPro" id="IPR024412">
    <property type="entry name" value="Lsr2_dim_dom"/>
</dbReference>
<gene>
    <name evidence="4" type="ORF">GCM10022236_02080</name>
</gene>
<dbReference type="InterPro" id="IPR036625">
    <property type="entry name" value="E3-bd_dom_sf"/>
</dbReference>
<evidence type="ECO:0000259" key="3">
    <source>
        <dbReference type="Pfam" id="PF23359"/>
    </source>
</evidence>
<dbReference type="Pfam" id="PF23359">
    <property type="entry name" value="Lsr2_DNA-bd"/>
    <property type="match status" value="1"/>
</dbReference>
<dbReference type="Gene3D" id="3.30.60.230">
    <property type="entry name" value="Lsr2, dimerization domain"/>
    <property type="match status" value="1"/>
</dbReference>
<protein>
    <submittedName>
        <fullName evidence="4">Lsr2 family protein</fullName>
    </submittedName>
</protein>
<proteinExistence type="predicted"/>
<organism evidence="4 5">
    <name type="scientific">Microlunatus ginsengisoli</name>
    <dbReference type="NCBI Taxonomy" id="363863"/>
    <lineage>
        <taxon>Bacteria</taxon>
        <taxon>Bacillati</taxon>
        <taxon>Actinomycetota</taxon>
        <taxon>Actinomycetes</taxon>
        <taxon>Propionibacteriales</taxon>
        <taxon>Propionibacteriaceae</taxon>
        <taxon>Microlunatus</taxon>
    </lineage>
</organism>
<evidence type="ECO:0000313" key="5">
    <source>
        <dbReference type="Proteomes" id="UP001501490"/>
    </source>
</evidence>
<feature type="domain" description="Lsr2 DNA-binding" evidence="3">
    <location>
        <begin position="74"/>
        <end position="107"/>
    </location>
</feature>
<keyword evidence="5" id="KW-1185">Reference proteome</keyword>
<evidence type="ECO:0000259" key="2">
    <source>
        <dbReference type="Pfam" id="PF11774"/>
    </source>
</evidence>
<dbReference type="InterPro" id="IPR042261">
    <property type="entry name" value="Lsr2-like_dimerization"/>
</dbReference>
<keyword evidence="1" id="KW-0238">DNA-binding</keyword>
<dbReference type="InterPro" id="IPR055370">
    <property type="entry name" value="Lsr2_DNA-bd"/>
</dbReference>
<reference evidence="5" key="1">
    <citation type="journal article" date="2019" name="Int. J. Syst. Evol. Microbiol.">
        <title>The Global Catalogue of Microorganisms (GCM) 10K type strain sequencing project: providing services to taxonomists for standard genome sequencing and annotation.</title>
        <authorList>
            <consortium name="The Broad Institute Genomics Platform"/>
            <consortium name="The Broad Institute Genome Sequencing Center for Infectious Disease"/>
            <person name="Wu L."/>
            <person name="Ma J."/>
        </authorList>
    </citation>
    <scope>NUCLEOTIDE SEQUENCE [LARGE SCALE GENOMIC DNA]</scope>
    <source>
        <strain evidence="5">JCM 16929</strain>
    </source>
</reference>
<sequence length="108" mass="11909">MAQRTQLILIDDLDGKEIAAGGQTVVFTYQGTEYAIDLNDKNAGKFDRVLAPYIAAARQTGGRTTRRARTSAKPTDNGAIREWARDNGYQVSDRGRVSREIREAYAAS</sequence>
<evidence type="ECO:0000313" key="4">
    <source>
        <dbReference type="EMBL" id="GAA3603933.1"/>
    </source>
</evidence>